<dbReference type="EMBL" id="BAABIZ010000003">
    <property type="protein sequence ID" value="GAA5105522.1"/>
    <property type="molecule type" value="Genomic_DNA"/>
</dbReference>
<name>A0ABP9N053_9HYPH</name>
<accession>A0ABP9N053</accession>
<reference evidence="2" key="1">
    <citation type="journal article" date="2019" name="Int. J. Syst. Evol. Microbiol.">
        <title>The Global Catalogue of Microorganisms (GCM) 10K type strain sequencing project: providing services to taxonomists for standard genome sequencing and annotation.</title>
        <authorList>
            <consortium name="The Broad Institute Genomics Platform"/>
            <consortium name="The Broad Institute Genome Sequencing Center for Infectious Disease"/>
            <person name="Wu L."/>
            <person name="Ma J."/>
        </authorList>
    </citation>
    <scope>NUCLEOTIDE SEQUENCE [LARGE SCALE GENOMIC DNA]</scope>
    <source>
        <strain evidence="2">JCM 17712</strain>
    </source>
</reference>
<dbReference type="Proteomes" id="UP001500864">
    <property type="component" value="Unassembled WGS sequence"/>
</dbReference>
<keyword evidence="2" id="KW-1185">Reference proteome</keyword>
<evidence type="ECO:0000313" key="1">
    <source>
        <dbReference type="EMBL" id="GAA5105522.1"/>
    </source>
</evidence>
<organism evidence="1 2">
    <name type="scientific">Bartonella jaculi</name>
    <dbReference type="NCBI Taxonomy" id="686226"/>
    <lineage>
        <taxon>Bacteria</taxon>
        <taxon>Pseudomonadati</taxon>
        <taxon>Pseudomonadota</taxon>
        <taxon>Alphaproteobacteria</taxon>
        <taxon>Hyphomicrobiales</taxon>
        <taxon>Bartonellaceae</taxon>
        <taxon>Bartonella</taxon>
    </lineage>
</organism>
<comment type="caution">
    <text evidence="1">The sequence shown here is derived from an EMBL/GenBank/DDBJ whole genome shotgun (WGS) entry which is preliminary data.</text>
</comment>
<sequence length="663" mass="72807">MEQNSFNTLSLFTNPKVLRPLIYQGLLQLPKYLFQKHSTPPTTPFEGRYKPSFLERAAFSTTPFDASDESDNPEKVNFGGLIRGAQTGGGEVGKKTPAELIMSTDDLKNQMPPLPDYSNYFVKAKEGVEQDKHGISEQKVVETLPSQSSFGANIDKSDGNEAGRQQKEAMDYLAQFNGKSMAEKPLKNDSENDEKSFFEAPIREEKHLNAHLPEEKYLKSDDLSNQATDYVNAVGNFIHKDANPSSLWERFRKSEFSEHLMDFFAGLASGKTPQESFSNAAIIMRQGNNVRAQNRPIFEFLRSKGYNDKDVQAIVQYPDLAMKIIGSTLSPQTGSSQQTLDFLRSKGYSDEDAKAVAQYPDLAQKVIGSTLSPQEGYRTLTAEEKAEQGLPEDMAFQVSTSTGKIIPVQGGQRSTASGLGGDMSSMLSKPEAGYMYVKDKNALGGVRAMPITGSGAEHKLIQEQREQEIKDQQRQLQITDQLTRANLAISSAEKLRKIIDESPHTVGKIGYWFAKIPGTGPAQFGHMLDSLKANIGLDALRKAKAFSPNGASGFGNLSNMELQALQNSVAALNQDLSSEQMKESLTTVIETFNKSNAATRAILFGGAEATSELVRAAYGEDAYKGNKGNHAQSNDSLEKQIEALPEGILFIDRDGRIKEKTNG</sequence>
<dbReference type="RefSeq" id="WP_345114732.1">
    <property type="nucleotide sequence ID" value="NZ_BAABIZ010000003.1"/>
</dbReference>
<evidence type="ECO:0000313" key="2">
    <source>
        <dbReference type="Proteomes" id="UP001500864"/>
    </source>
</evidence>
<protein>
    <submittedName>
        <fullName evidence="1">Uncharacterized protein</fullName>
    </submittedName>
</protein>
<gene>
    <name evidence="1" type="ORF">GCM10023261_05020</name>
</gene>
<proteinExistence type="predicted"/>